<dbReference type="Proteomes" id="UP001066276">
    <property type="component" value="Chromosome 9"/>
</dbReference>
<name>A0AAV7MIF6_PLEWA</name>
<evidence type="ECO:0000313" key="3">
    <source>
        <dbReference type="Proteomes" id="UP001066276"/>
    </source>
</evidence>
<dbReference type="EMBL" id="JANPWB010000013">
    <property type="protein sequence ID" value="KAJ1103283.1"/>
    <property type="molecule type" value="Genomic_DNA"/>
</dbReference>
<protein>
    <submittedName>
        <fullName evidence="2">Uncharacterized protein</fullName>
    </submittedName>
</protein>
<feature type="region of interest" description="Disordered" evidence="1">
    <location>
        <begin position="1"/>
        <end position="29"/>
    </location>
</feature>
<organism evidence="2 3">
    <name type="scientific">Pleurodeles waltl</name>
    <name type="common">Iberian ribbed newt</name>
    <dbReference type="NCBI Taxonomy" id="8319"/>
    <lineage>
        <taxon>Eukaryota</taxon>
        <taxon>Metazoa</taxon>
        <taxon>Chordata</taxon>
        <taxon>Craniata</taxon>
        <taxon>Vertebrata</taxon>
        <taxon>Euteleostomi</taxon>
        <taxon>Amphibia</taxon>
        <taxon>Batrachia</taxon>
        <taxon>Caudata</taxon>
        <taxon>Salamandroidea</taxon>
        <taxon>Salamandridae</taxon>
        <taxon>Pleurodelinae</taxon>
        <taxon>Pleurodeles</taxon>
    </lineage>
</organism>
<proteinExistence type="predicted"/>
<evidence type="ECO:0000313" key="2">
    <source>
        <dbReference type="EMBL" id="KAJ1103283.1"/>
    </source>
</evidence>
<sequence length="69" mass="7564">MVNQTTDRERLDADAAAPPPQALSLAGSSHNLGFSSPSINICTMSSGMERLAPRFRSHRRFLWMDDGTS</sequence>
<keyword evidence="3" id="KW-1185">Reference proteome</keyword>
<feature type="compositionally biased region" description="Basic and acidic residues" evidence="1">
    <location>
        <begin position="1"/>
        <end position="13"/>
    </location>
</feature>
<evidence type="ECO:0000256" key="1">
    <source>
        <dbReference type="SAM" id="MobiDB-lite"/>
    </source>
</evidence>
<gene>
    <name evidence="2" type="ORF">NDU88_000710</name>
</gene>
<accession>A0AAV7MIF6</accession>
<comment type="caution">
    <text evidence="2">The sequence shown here is derived from an EMBL/GenBank/DDBJ whole genome shotgun (WGS) entry which is preliminary data.</text>
</comment>
<reference evidence="2" key="1">
    <citation type="journal article" date="2022" name="bioRxiv">
        <title>Sequencing and chromosome-scale assembly of the giantPleurodeles waltlgenome.</title>
        <authorList>
            <person name="Brown T."/>
            <person name="Elewa A."/>
            <person name="Iarovenko S."/>
            <person name="Subramanian E."/>
            <person name="Araus A.J."/>
            <person name="Petzold A."/>
            <person name="Susuki M."/>
            <person name="Suzuki K.-i.T."/>
            <person name="Hayashi T."/>
            <person name="Toyoda A."/>
            <person name="Oliveira C."/>
            <person name="Osipova E."/>
            <person name="Leigh N.D."/>
            <person name="Simon A."/>
            <person name="Yun M.H."/>
        </authorList>
    </citation>
    <scope>NUCLEOTIDE SEQUENCE</scope>
    <source>
        <strain evidence="2">20211129_DDA</strain>
        <tissue evidence="2">Liver</tissue>
    </source>
</reference>
<dbReference type="AlphaFoldDB" id="A0AAV7MIF6"/>